<comment type="caution">
    <text evidence="1">The sequence shown here is derived from an EMBL/GenBank/DDBJ whole genome shotgun (WGS) entry which is preliminary data.</text>
</comment>
<gene>
    <name evidence="1" type="ORF">I7I52_10781</name>
</gene>
<protein>
    <submittedName>
        <fullName evidence="1">Uncharacterized protein</fullName>
    </submittedName>
</protein>
<dbReference type="Proteomes" id="UP000670092">
    <property type="component" value="Unassembled WGS sequence"/>
</dbReference>
<organism evidence="1 2">
    <name type="scientific">Ajellomyces capsulatus</name>
    <name type="common">Darling's disease fungus</name>
    <name type="synonym">Histoplasma capsulatum</name>
    <dbReference type="NCBI Taxonomy" id="5037"/>
    <lineage>
        <taxon>Eukaryota</taxon>
        <taxon>Fungi</taxon>
        <taxon>Dikarya</taxon>
        <taxon>Ascomycota</taxon>
        <taxon>Pezizomycotina</taxon>
        <taxon>Eurotiomycetes</taxon>
        <taxon>Eurotiomycetidae</taxon>
        <taxon>Onygenales</taxon>
        <taxon>Ajellomycetaceae</taxon>
        <taxon>Histoplasma</taxon>
    </lineage>
</organism>
<evidence type="ECO:0000313" key="2">
    <source>
        <dbReference type="Proteomes" id="UP000670092"/>
    </source>
</evidence>
<reference evidence="1 2" key="1">
    <citation type="submission" date="2021-01" db="EMBL/GenBank/DDBJ databases">
        <title>Chromosome-level genome assembly of a human fungal pathogen reveals clustering of transcriptionally co-regulated genes.</title>
        <authorList>
            <person name="Voorhies M."/>
            <person name="Cohen S."/>
            <person name="Shea T.P."/>
            <person name="Petrus S."/>
            <person name="Munoz J.F."/>
            <person name="Poplawski S."/>
            <person name="Goldman W.E."/>
            <person name="Michael T."/>
            <person name="Cuomo C.A."/>
            <person name="Sil A."/>
            <person name="Beyhan S."/>
        </authorList>
    </citation>
    <scope>NUCLEOTIDE SEQUENCE [LARGE SCALE GENOMIC DNA]</scope>
    <source>
        <strain evidence="1 2">G184AR</strain>
    </source>
</reference>
<dbReference type="EMBL" id="JAEVHI010000002">
    <property type="protein sequence ID" value="KAG5300223.1"/>
    <property type="molecule type" value="Genomic_DNA"/>
</dbReference>
<dbReference type="AlphaFoldDB" id="A0A8H7Z328"/>
<dbReference type="VEuPathDB" id="FungiDB:I7I52_10781"/>
<name>A0A8H7Z328_AJECA</name>
<evidence type="ECO:0000313" key="1">
    <source>
        <dbReference type="EMBL" id="KAG5300223.1"/>
    </source>
</evidence>
<sequence>MAALLKHKVGYPVDGDSSGFWGRENMRDFHPVMKHDRLAFGLIIKMLPAFRNRGIRIIVEHSSGIFPLAQILPQAIKKYESP</sequence>
<proteinExistence type="predicted"/>
<accession>A0A8H7Z328</accession>